<dbReference type="Pfam" id="PF01738">
    <property type="entry name" value="DLH"/>
    <property type="match status" value="1"/>
</dbReference>
<protein>
    <submittedName>
        <fullName evidence="2">Dienelactone hydrolase family protein</fullName>
    </submittedName>
</protein>
<feature type="domain" description="Dienelactone hydrolase" evidence="1">
    <location>
        <begin position="37"/>
        <end position="255"/>
    </location>
</feature>
<reference evidence="2" key="1">
    <citation type="journal article" date="2020" name="mSystems">
        <title>Genome- and Community-Level Interaction Insights into Carbon Utilization and Element Cycling Functions of Hydrothermarchaeota in Hydrothermal Sediment.</title>
        <authorList>
            <person name="Zhou Z."/>
            <person name="Liu Y."/>
            <person name="Xu W."/>
            <person name="Pan J."/>
            <person name="Luo Z.H."/>
            <person name="Li M."/>
        </authorList>
    </citation>
    <scope>NUCLEOTIDE SEQUENCE [LARGE SCALE GENOMIC DNA]</scope>
    <source>
        <strain evidence="2">SpSt-897</strain>
    </source>
</reference>
<organism evidence="2">
    <name type="scientific">Desulfobacca acetoxidans</name>
    <dbReference type="NCBI Taxonomy" id="60893"/>
    <lineage>
        <taxon>Bacteria</taxon>
        <taxon>Pseudomonadati</taxon>
        <taxon>Thermodesulfobacteriota</taxon>
        <taxon>Desulfobaccia</taxon>
        <taxon>Desulfobaccales</taxon>
        <taxon>Desulfobaccaceae</taxon>
        <taxon>Desulfobacca</taxon>
    </lineage>
</organism>
<evidence type="ECO:0000259" key="1">
    <source>
        <dbReference type="Pfam" id="PF01738"/>
    </source>
</evidence>
<dbReference type="PANTHER" id="PTHR22946">
    <property type="entry name" value="DIENELACTONE HYDROLASE DOMAIN-CONTAINING PROTEIN-RELATED"/>
    <property type="match status" value="1"/>
</dbReference>
<dbReference type="GO" id="GO:0016787">
    <property type="term" value="F:hydrolase activity"/>
    <property type="evidence" value="ECO:0007669"/>
    <property type="project" value="UniProtKB-KW"/>
</dbReference>
<dbReference type="EMBL" id="DTMF01000307">
    <property type="protein sequence ID" value="HGF35214.1"/>
    <property type="molecule type" value="Genomic_DNA"/>
</dbReference>
<evidence type="ECO:0000313" key="2">
    <source>
        <dbReference type="EMBL" id="HGF35214.1"/>
    </source>
</evidence>
<dbReference type="PANTHER" id="PTHR22946:SF0">
    <property type="entry name" value="DIENELACTONE HYDROLASE DOMAIN-CONTAINING PROTEIN"/>
    <property type="match status" value="1"/>
</dbReference>
<dbReference type="InterPro" id="IPR002925">
    <property type="entry name" value="Dienelactn_hydro"/>
</dbReference>
<dbReference type="InterPro" id="IPR050261">
    <property type="entry name" value="FrsA_esterase"/>
</dbReference>
<name>A0A7C3V6L5_9BACT</name>
<comment type="caution">
    <text evidence="2">The sequence shown here is derived from an EMBL/GenBank/DDBJ whole genome shotgun (WGS) entry which is preliminary data.</text>
</comment>
<gene>
    <name evidence="2" type="ORF">ENW96_12685</name>
</gene>
<dbReference type="SUPFAM" id="SSF53474">
    <property type="entry name" value="alpha/beta-Hydrolases"/>
    <property type="match status" value="1"/>
</dbReference>
<dbReference type="InterPro" id="IPR029058">
    <property type="entry name" value="AB_hydrolase_fold"/>
</dbReference>
<dbReference type="AlphaFoldDB" id="A0A7C3V6L5"/>
<keyword evidence="2" id="KW-0378">Hydrolase</keyword>
<sequence>MKILLSGLVVLAMATAGYGKMVTQTVQYKHKGTMQAGYLAYDDAVQGKRPGVLIIHEWWGLNDFAKQAAIRVAHLGYMALAADMYGQGKVTQDPEEARGWAGQVKGTPLMRERALAGLKVLAQNDRVDSRRLGAMGFCFGGTTVLELAYSGADLRGVVSFHGGLTAPRPEDQKNLKASILVLHGADDPTVKPEDMAAFQEAMRQAKADWQMVLFGGAVHSFTNPEADRLKIPGVAYDALTAARSYKYMELFFKEIFSLGNGAH</sequence>
<proteinExistence type="predicted"/>
<accession>A0A7C3V6L5</accession>
<dbReference type="Gene3D" id="3.40.50.1820">
    <property type="entry name" value="alpha/beta hydrolase"/>
    <property type="match status" value="1"/>
</dbReference>